<proteinExistence type="predicted"/>
<organism evidence="2 3">
    <name type="scientific">Caerostris extrusa</name>
    <name type="common">Bark spider</name>
    <name type="synonym">Caerostris bankana</name>
    <dbReference type="NCBI Taxonomy" id="172846"/>
    <lineage>
        <taxon>Eukaryota</taxon>
        <taxon>Metazoa</taxon>
        <taxon>Ecdysozoa</taxon>
        <taxon>Arthropoda</taxon>
        <taxon>Chelicerata</taxon>
        <taxon>Arachnida</taxon>
        <taxon>Araneae</taxon>
        <taxon>Araneomorphae</taxon>
        <taxon>Entelegynae</taxon>
        <taxon>Araneoidea</taxon>
        <taxon>Araneidae</taxon>
        <taxon>Caerostris</taxon>
    </lineage>
</organism>
<sequence>MPDETSPSRPPGNQIVITIPDGPAPPSGMHVNHPLHRDAPRINGLLLCLLLVFSWKWFSPSRTDVRLGKTSKELFLWKK</sequence>
<dbReference type="Proteomes" id="UP001054945">
    <property type="component" value="Unassembled WGS sequence"/>
</dbReference>
<reference evidence="2 3" key="1">
    <citation type="submission" date="2021-06" db="EMBL/GenBank/DDBJ databases">
        <title>Caerostris extrusa draft genome.</title>
        <authorList>
            <person name="Kono N."/>
            <person name="Arakawa K."/>
        </authorList>
    </citation>
    <scope>NUCLEOTIDE SEQUENCE [LARGE SCALE GENOMIC DNA]</scope>
</reference>
<evidence type="ECO:0000313" key="3">
    <source>
        <dbReference type="Proteomes" id="UP001054945"/>
    </source>
</evidence>
<feature type="region of interest" description="Disordered" evidence="1">
    <location>
        <begin position="1"/>
        <end position="30"/>
    </location>
</feature>
<dbReference type="AlphaFoldDB" id="A0AAV4MCN2"/>
<evidence type="ECO:0000313" key="2">
    <source>
        <dbReference type="EMBL" id="GIX69161.1"/>
    </source>
</evidence>
<keyword evidence="3" id="KW-1185">Reference proteome</keyword>
<protein>
    <submittedName>
        <fullName evidence="2">Uncharacterized protein</fullName>
    </submittedName>
</protein>
<evidence type="ECO:0000256" key="1">
    <source>
        <dbReference type="SAM" id="MobiDB-lite"/>
    </source>
</evidence>
<name>A0AAV4MCN2_CAEEX</name>
<dbReference type="EMBL" id="BPLR01019551">
    <property type="protein sequence ID" value="GIX69161.1"/>
    <property type="molecule type" value="Genomic_DNA"/>
</dbReference>
<accession>A0AAV4MCN2</accession>
<comment type="caution">
    <text evidence="2">The sequence shown here is derived from an EMBL/GenBank/DDBJ whole genome shotgun (WGS) entry which is preliminary data.</text>
</comment>
<gene>
    <name evidence="2" type="ORF">CEXT_747291</name>
</gene>